<organism evidence="3 4">
    <name type="scientific">Prunus dulcis</name>
    <name type="common">Almond</name>
    <name type="synonym">Amygdalus dulcis</name>
    <dbReference type="NCBI Taxonomy" id="3755"/>
    <lineage>
        <taxon>Eukaryota</taxon>
        <taxon>Viridiplantae</taxon>
        <taxon>Streptophyta</taxon>
        <taxon>Embryophyta</taxon>
        <taxon>Tracheophyta</taxon>
        <taxon>Spermatophyta</taxon>
        <taxon>Magnoliopsida</taxon>
        <taxon>eudicotyledons</taxon>
        <taxon>Gunneridae</taxon>
        <taxon>Pentapetalae</taxon>
        <taxon>rosids</taxon>
        <taxon>fabids</taxon>
        <taxon>Rosales</taxon>
        <taxon>Rosaceae</taxon>
        <taxon>Amygdaloideae</taxon>
        <taxon>Amygdaleae</taxon>
        <taxon>Prunus</taxon>
    </lineage>
</organism>
<proteinExistence type="predicted"/>
<protein>
    <submittedName>
        <fullName evidence="3">Uncharacterized protein</fullName>
    </submittedName>
</protein>
<evidence type="ECO:0000313" key="3">
    <source>
        <dbReference type="EMBL" id="KAI5333551.1"/>
    </source>
</evidence>
<dbReference type="AlphaFoldDB" id="A0AAD4VZ75"/>
<accession>A0AAD4VZ75</accession>
<feature type="chain" id="PRO_5042293356" evidence="2">
    <location>
        <begin position="25"/>
        <end position="186"/>
    </location>
</feature>
<evidence type="ECO:0000256" key="1">
    <source>
        <dbReference type="SAM" id="MobiDB-lite"/>
    </source>
</evidence>
<sequence>MASFFPSFPKLLCSAVSLPAVTSASYPGAPSPSPSSQSPRFLRFSPNLLRRDSSFSSDQFRHLRYGFCPIFHALADGWMSDLIRRRRAVTTTQSLEPPTLPTSAATAPSQMDHLAVGHAGSQALASSASSMAQPVSSRRRHRPANTTDTTSTDASGSQPGFWVSINIYSINLEYSHLVSSITTPVF</sequence>
<feature type="compositionally biased region" description="Low complexity" evidence="1">
    <location>
        <begin position="144"/>
        <end position="155"/>
    </location>
</feature>
<keyword evidence="2" id="KW-0732">Signal</keyword>
<feature type="signal peptide" evidence="2">
    <location>
        <begin position="1"/>
        <end position="24"/>
    </location>
</feature>
<feature type="compositionally biased region" description="Low complexity" evidence="1">
    <location>
        <begin position="125"/>
        <end position="136"/>
    </location>
</feature>
<gene>
    <name evidence="3" type="ORF">L3X38_023682</name>
</gene>
<evidence type="ECO:0000256" key="2">
    <source>
        <dbReference type="SAM" id="SignalP"/>
    </source>
</evidence>
<reference evidence="3 4" key="1">
    <citation type="journal article" date="2022" name="G3 (Bethesda)">
        <title>Whole-genome sequence and methylome profiling of the almond [Prunus dulcis (Mill.) D.A. Webb] cultivar 'Nonpareil'.</title>
        <authorList>
            <person name="D'Amico-Willman K.M."/>
            <person name="Ouma W.Z."/>
            <person name="Meulia T."/>
            <person name="Sideli G.M."/>
            <person name="Gradziel T.M."/>
            <person name="Fresnedo-Ramirez J."/>
        </authorList>
    </citation>
    <scope>NUCLEOTIDE SEQUENCE [LARGE SCALE GENOMIC DNA]</scope>
    <source>
        <strain evidence="3">Clone GOH B32 T37-40</strain>
    </source>
</reference>
<comment type="caution">
    <text evidence="3">The sequence shown here is derived from an EMBL/GenBank/DDBJ whole genome shotgun (WGS) entry which is preliminary data.</text>
</comment>
<keyword evidence="4" id="KW-1185">Reference proteome</keyword>
<dbReference type="Proteomes" id="UP001054821">
    <property type="component" value="Chromosome 4"/>
</dbReference>
<name>A0AAD4VZ75_PRUDU</name>
<evidence type="ECO:0000313" key="4">
    <source>
        <dbReference type="Proteomes" id="UP001054821"/>
    </source>
</evidence>
<dbReference type="EMBL" id="JAJFAZ020000004">
    <property type="protein sequence ID" value="KAI5333551.1"/>
    <property type="molecule type" value="Genomic_DNA"/>
</dbReference>
<feature type="region of interest" description="Disordered" evidence="1">
    <location>
        <begin position="125"/>
        <end position="156"/>
    </location>
</feature>